<comment type="function">
    <text evidence="5">Required for morphogenesis and for the elongation of the flagellar filament by facilitating polymerization of the flagellin monomers at the tip of growing filament. Forms a capping structure, which prevents flagellin subunits (transported through the central channel of the flagellum) from leaking out without polymerization at the distal end.</text>
</comment>
<dbReference type="RefSeq" id="WP_078696204.1">
    <property type="nucleotide sequence ID" value="NZ_FUYH01000007.1"/>
</dbReference>
<evidence type="ECO:0000313" key="8">
    <source>
        <dbReference type="EMBL" id="SKA86176.1"/>
    </source>
</evidence>
<dbReference type="GO" id="GO:0009421">
    <property type="term" value="C:bacterial-type flagellum filament cap"/>
    <property type="evidence" value="ECO:0007669"/>
    <property type="project" value="InterPro"/>
</dbReference>
<protein>
    <recommendedName>
        <fullName evidence="5">Flagellar hook-associated protein 2</fullName>
        <shortName evidence="5">HAP2</shortName>
    </recommendedName>
    <alternativeName>
        <fullName evidence="5">Flagellar cap protein</fullName>
    </alternativeName>
</protein>
<dbReference type="GO" id="GO:0071973">
    <property type="term" value="P:bacterial-type flagellum-dependent cell motility"/>
    <property type="evidence" value="ECO:0007669"/>
    <property type="project" value="TreeGrafter"/>
</dbReference>
<dbReference type="OrthoDB" id="9776025at2"/>
<keyword evidence="9" id="KW-1185">Reference proteome</keyword>
<feature type="domain" description="Flagellar hook-associated protein 2 C-terminal" evidence="7">
    <location>
        <begin position="230"/>
        <end position="515"/>
    </location>
</feature>
<dbReference type="EMBL" id="FUYH01000007">
    <property type="protein sequence ID" value="SKA86176.1"/>
    <property type="molecule type" value="Genomic_DNA"/>
</dbReference>
<dbReference type="Pfam" id="PF07195">
    <property type="entry name" value="FliD_C"/>
    <property type="match status" value="1"/>
</dbReference>
<keyword evidence="4 5" id="KW-0975">Bacterial flagellum</keyword>
<evidence type="ECO:0000256" key="3">
    <source>
        <dbReference type="ARBA" id="ARBA00023054"/>
    </source>
</evidence>
<comment type="subcellular location">
    <subcellularLocation>
        <location evidence="5">Secreted</location>
    </subcellularLocation>
    <subcellularLocation>
        <location evidence="5">Bacterial flagellum</location>
    </subcellularLocation>
</comment>
<evidence type="ECO:0000256" key="1">
    <source>
        <dbReference type="ARBA" id="ARBA00009764"/>
    </source>
</evidence>
<organism evidence="8 9">
    <name type="scientific">Caloramator quimbayensis</name>
    <dbReference type="NCBI Taxonomy" id="1147123"/>
    <lineage>
        <taxon>Bacteria</taxon>
        <taxon>Bacillati</taxon>
        <taxon>Bacillota</taxon>
        <taxon>Clostridia</taxon>
        <taxon>Eubacteriales</taxon>
        <taxon>Clostridiaceae</taxon>
        <taxon>Caloramator</taxon>
    </lineage>
</organism>
<sequence>MSDKLRITGLATGLDVDSIVKQMMKAENMKLDTIKQNRQYLQWKQDAYRDILSDINTLKATYLDVLKGDNYILSPNAYSVFDVTSVDSTNSSLPPTATATAGYGAKAGVYSITVNSIAKAAKVEGASITATKSTTLKDLGVSGNFIITITSNGKSTDVVLNKTDRISDAINKINSAGSGVFKAEFSELTGKFRIMTVGTGEDKDIKVEDTSGNITNLGISTGDLGQDKKGSNASVTITNPDGETANVTKSTNTFTIDGVTYNLQSEDGTRTSKITITQNIQKSFDKIKAFIDKYNEIITKIQTKLTEKKEYSYKPLTDDQKKDMKEDEIKKWEEKAKQGILSGDSMLQNMLYSLRRAFYDKVEGAGISLSEVGLSTSSDFTQGGKIIIDEAKLKDALQNKGDLVAKIFSQDSDIKYDPDHKTDGGRYNQIGIFQRINDILKDYTRTTRDSNGNKGILIRTAGITGDISEFDNIITKQLTNDYDKRIKDMQSRLAQKEETYYKQFSQLETAMQKLNDQSNWLMQQLGVGS</sequence>
<evidence type="ECO:0000259" key="7">
    <source>
        <dbReference type="Pfam" id="PF07195"/>
    </source>
</evidence>
<evidence type="ECO:0000313" key="9">
    <source>
        <dbReference type="Proteomes" id="UP000190105"/>
    </source>
</evidence>
<dbReference type="PANTHER" id="PTHR30288:SF0">
    <property type="entry name" value="FLAGELLAR HOOK-ASSOCIATED PROTEIN 2"/>
    <property type="match status" value="1"/>
</dbReference>
<comment type="subunit">
    <text evidence="2 5">Homopentamer.</text>
</comment>
<evidence type="ECO:0000256" key="5">
    <source>
        <dbReference type="RuleBase" id="RU362066"/>
    </source>
</evidence>
<reference evidence="9" key="1">
    <citation type="submission" date="2017-02" db="EMBL/GenBank/DDBJ databases">
        <authorList>
            <person name="Varghese N."/>
            <person name="Submissions S."/>
        </authorList>
    </citation>
    <scope>NUCLEOTIDE SEQUENCE [LARGE SCALE GENOMIC DNA]</scope>
    <source>
        <strain evidence="9">USBA 833</strain>
    </source>
</reference>
<dbReference type="GO" id="GO:0007155">
    <property type="term" value="P:cell adhesion"/>
    <property type="evidence" value="ECO:0007669"/>
    <property type="project" value="InterPro"/>
</dbReference>
<keyword evidence="8" id="KW-0282">Flagellum</keyword>
<feature type="domain" description="Flagellar hook-associated protein 2 N-terminal" evidence="6">
    <location>
        <begin position="12"/>
        <end position="121"/>
    </location>
</feature>
<dbReference type="AlphaFoldDB" id="A0A1T4X9B2"/>
<dbReference type="InterPro" id="IPR010809">
    <property type="entry name" value="FliD_C"/>
</dbReference>
<dbReference type="GO" id="GO:0005576">
    <property type="term" value="C:extracellular region"/>
    <property type="evidence" value="ECO:0007669"/>
    <property type="project" value="UniProtKB-SubCell"/>
</dbReference>
<evidence type="ECO:0000256" key="4">
    <source>
        <dbReference type="ARBA" id="ARBA00023143"/>
    </source>
</evidence>
<comment type="similarity">
    <text evidence="1 5">Belongs to the FliD family.</text>
</comment>
<evidence type="ECO:0000256" key="2">
    <source>
        <dbReference type="ARBA" id="ARBA00011255"/>
    </source>
</evidence>
<dbReference type="PANTHER" id="PTHR30288">
    <property type="entry name" value="FLAGELLAR CAP/ASSEMBLY PROTEIN FLID"/>
    <property type="match status" value="1"/>
</dbReference>
<keyword evidence="3" id="KW-0175">Coiled coil</keyword>
<name>A0A1T4X9B2_9CLOT</name>
<dbReference type="GO" id="GO:0009424">
    <property type="term" value="C:bacterial-type flagellum hook"/>
    <property type="evidence" value="ECO:0007669"/>
    <property type="project" value="UniProtKB-UniRule"/>
</dbReference>
<gene>
    <name evidence="8" type="ORF">SAMN05443428_10753</name>
</gene>
<dbReference type="InterPro" id="IPR003481">
    <property type="entry name" value="FliD_N"/>
</dbReference>
<evidence type="ECO:0000259" key="6">
    <source>
        <dbReference type="Pfam" id="PF02465"/>
    </source>
</evidence>
<keyword evidence="8" id="KW-0966">Cell projection</keyword>
<keyword evidence="5" id="KW-0964">Secreted</keyword>
<dbReference type="Proteomes" id="UP000190105">
    <property type="component" value="Unassembled WGS sequence"/>
</dbReference>
<dbReference type="InterPro" id="IPR040026">
    <property type="entry name" value="FliD"/>
</dbReference>
<keyword evidence="8" id="KW-0969">Cilium</keyword>
<dbReference type="STRING" id="1147123.SAMN05443428_10753"/>
<dbReference type="Pfam" id="PF02465">
    <property type="entry name" value="FliD_N"/>
    <property type="match status" value="1"/>
</dbReference>
<accession>A0A1T4X9B2</accession>
<proteinExistence type="inferred from homology"/>